<feature type="region of interest" description="Disordered" evidence="1">
    <location>
        <begin position="26"/>
        <end position="48"/>
    </location>
</feature>
<dbReference type="WBParaSite" id="BTMF_0001794501-mRNA-1">
    <property type="protein sequence ID" value="BTMF_0001794501-mRNA-1"/>
    <property type="gene ID" value="BTMF_0001794501"/>
</dbReference>
<evidence type="ECO:0000256" key="1">
    <source>
        <dbReference type="SAM" id="MobiDB-lite"/>
    </source>
</evidence>
<proteinExistence type="predicted"/>
<sequence length="119" mass="13176">LFHDRVTARCIGDPKACAYAPRMGNNKEYGKRQHARGHGLGDSDGTLKGWWPRFAGGSVEDESGHDPQEFLPLLSDQLPEPSIARRFVLLDPSVELAHGLRISPILASELIHLGKLFQH</sequence>
<reference evidence="2" key="1">
    <citation type="submission" date="2017-02" db="UniProtKB">
        <authorList>
            <consortium name="WormBaseParasite"/>
        </authorList>
    </citation>
    <scope>IDENTIFICATION</scope>
</reference>
<name>A0A0R3RD22_9BILA</name>
<organism evidence="2">
    <name type="scientific">Brugia timori</name>
    <dbReference type="NCBI Taxonomy" id="42155"/>
    <lineage>
        <taxon>Eukaryota</taxon>
        <taxon>Metazoa</taxon>
        <taxon>Ecdysozoa</taxon>
        <taxon>Nematoda</taxon>
        <taxon>Chromadorea</taxon>
        <taxon>Rhabditida</taxon>
        <taxon>Spirurina</taxon>
        <taxon>Spiruromorpha</taxon>
        <taxon>Filarioidea</taxon>
        <taxon>Onchocercidae</taxon>
        <taxon>Brugia</taxon>
    </lineage>
</organism>
<protein>
    <submittedName>
        <fullName evidence="2">MOSC domain-containing protein</fullName>
    </submittedName>
</protein>
<dbReference type="AlphaFoldDB" id="A0A0R3RD22"/>
<evidence type="ECO:0000313" key="2">
    <source>
        <dbReference type="WBParaSite" id="BTMF_0001794501-mRNA-1"/>
    </source>
</evidence>
<accession>A0A0R3RD22</accession>